<dbReference type="SUPFAM" id="SSF48452">
    <property type="entry name" value="TPR-like"/>
    <property type="match status" value="1"/>
</dbReference>
<dbReference type="InterPro" id="IPR011990">
    <property type="entry name" value="TPR-like_helical_dom_sf"/>
</dbReference>
<dbReference type="SUPFAM" id="SSF52833">
    <property type="entry name" value="Thioredoxin-like"/>
    <property type="match status" value="1"/>
</dbReference>
<accession>A0AAV9IRK6</accession>
<dbReference type="Gene3D" id="1.25.40.10">
    <property type="entry name" value="Tetratricopeptide repeat domain"/>
    <property type="match status" value="1"/>
</dbReference>
<dbReference type="CDD" id="cd02980">
    <property type="entry name" value="TRX_Fd_family"/>
    <property type="match status" value="1"/>
</dbReference>
<dbReference type="PANTHER" id="PTHR47682:SF1">
    <property type="entry name" value="TETRATRICOPEPTIDE REPEAT (TPR)-CONTAINING PROTEIN"/>
    <property type="match status" value="1"/>
</dbReference>
<evidence type="ECO:0000313" key="1">
    <source>
        <dbReference type="EMBL" id="KAK4534701.1"/>
    </source>
</evidence>
<sequence>MRVEESRSTRLGWLHLATWTLNRSRITGAHRETWYRSRWRASAQEPPPPAAVHGTAATPARAARQPVARLFVCQNTTCAGQGAQQTLETLRALAEACAAEVPLEVVPTGCLGGCGSGPNVLVLRGTDRDERAGTAAVKPKKLWKQGSVVGSPHVLVERGVHRVEDALRVLDDAVPGTGLFHLRPAHVQNTTGRTVAALIEAMRWKERGNEYAEPMLCESPTWRLRTAPQQAAQQALTAYDNALTALVRADAASDELARPPSDAVPPPRERLRAAIHANISLVYWRLRRYDEAFTAANAAVDANRMSSVAWLRKADAHAARYRQTLASPYEDDGGRELDDGAMAVRSYRIAMRLDRSSEESVRARMQHHLAGTRYASESNAAE</sequence>
<name>A0AAV9IRK6_CYACA</name>
<protein>
    <recommendedName>
        <fullName evidence="3">(2Fe-2S) ferredoxin domain-containing protein</fullName>
    </recommendedName>
</protein>
<dbReference type="InterPro" id="IPR036249">
    <property type="entry name" value="Thioredoxin-like_sf"/>
</dbReference>
<dbReference type="Gene3D" id="3.40.30.10">
    <property type="entry name" value="Glutaredoxin"/>
    <property type="match status" value="1"/>
</dbReference>
<dbReference type="PANTHER" id="PTHR47682">
    <property type="entry name" value="TETRATRICOPEPTIDE REPEAT (TPR)-CONTAINING PROTEIN"/>
    <property type="match status" value="1"/>
</dbReference>
<organism evidence="1 2">
    <name type="scientific">Cyanidium caldarium</name>
    <name type="common">Red alga</name>
    <dbReference type="NCBI Taxonomy" id="2771"/>
    <lineage>
        <taxon>Eukaryota</taxon>
        <taxon>Rhodophyta</taxon>
        <taxon>Bangiophyceae</taxon>
        <taxon>Cyanidiales</taxon>
        <taxon>Cyanidiaceae</taxon>
        <taxon>Cyanidium</taxon>
    </lineage>
</organism>
<dbReference type="AlphaFoldDB" id="A0AAV9IRK6"/>
<reference evidence="1 2" key="1">
    <citation type="submission" date="2022-07" db="EMBL/GenBank/DDBJ databases">
        <title>Genome-wide signatures of adaptation to extreme environments.</title>
        <authorList>
            <person name="Cho C.H."/>
            <person name="Yoon H.S."/>
        </authorList>
    </citation>
    <scope>NUCLEOTIDE SEQUENCE [LARGE SCALE GENOMIC DNA]</scope>
    <source>
        <strain evidence="1 2">DBV 063 E5</strain>
    </source>
</reference>
<gene>
    <name evidence="1" type="ORF">CDCA_CDCA02G0726</name>
</gene>
<comment type="caution">
    <text evidence="1">The sequence shown here is derived from an EMBL/GenBank/DDBJ whole genome shotgun (WGS) entry which is preliminary data.</text>
</comment>
<dbReference type="Proteomes" id="UP001301350">
    <property type="component" value="Unassembled WGS sequence"/>
</dbReference>
<evidence type="ECO:0000313" key="2">
    <source>
        <dbReference type="Proteomes" id="UP001301350"/>
    </source>
</evidence>
<evidence type="ECO:0008006" key="3">
    <source>
        <dbReference type="Google" id="ProtNLM"/>
    </source>
</evidence>
<keyword evidence="2" id="KW-1185">Reference proteome</keyword>
<proteinExistence type="predicted"/>
<dbReference type="EMBL" id="JANCYW010000002">
    <property type="protein sequence ID" value="KAK4534701.1"/>
    <property type="molecule type" value="Genomic_DNA"/>
</dbReference>